<reference evidence="2 3" key="1">
    <citation type="submission" date="2022-05" db="EMBL/GenBank/DDBJ databases">
        <authorList>
            <consortium name="Genoscope - CEA"/>
            <person name="William W."/>
        </authorList>
    </citation>
    <scope>NUCLEOTIDE SEQUENCE [LARGE SCALE GENOMIC DNA]</scope>
</reference>
<dbReference type="PANTHER" id="PTHR46177">
    <property type="entry name" value="INTEGRASE CATALYTIC DOMAIN-CONTAINING PROTEIN"/>
    <property type="match status" value="1"/>
</dbReference>
<accession>A0ABN8QFN9</accession>
<dbReference type="InterPro" id="IPR036397">
    <property type="entry name" value="RNaseH_sf"/>
</dbReference>
<dbReference type="Pfam" id="PF24764">
    <property type="entry name" value="rva_4"/>
    <property type="match status" value="1"/>
</dbReference>
<dbReference type="Gene3D" id="3.30.420.10">
    <property type="entry name" value="Ribonuclease H-like superfamily/Ribonuclease H"/>
    <property type="match status" value="1"/>
</dbReference>
<gene>
    <name evidence="2" type="ORF">PLOB_00005890</name>
</gene>
<dbReference type="EMBL" id="CALNXK010000126">
    <property type="protein sequence ID" value="CAH3163554.1"/>
    <property type="molecule type" value="Genomic_DNA"/>
</dbReference>
<proteinExistence type="predicted"/>
<organism evidence="2 3">
    <name type="scientific">Porites lobata</name>
    <dbReference type="NCBI Taxonomy" id="104759"/>
    <lineage>
        <taxon>Eukaryota</taxon>
        <taxon>Metazoa</taxon>
        <taxon>Cnidaria</taxon>
        <taxon>Anthozoa</taxon>
        <taxon>Hexacorallia</taxon>
        <taxon>Scleractinia</taxon>
        <taxon>Fungiina</taxon>
        <taxon>Poritidae</taxon>
        <taxon>Porites</taxon>
    </lineage>
</organism>
<evidence type="ECO:0000313" key="2">
    <source>
        <dbReference type="EMBL" id="CAH3163554.1"/>
    </source>
</evidence>
<comment type="caution">
    <text evidence="2">The sequence shown here is derived from an EMBL/GenBank/DDBJ whole genome shotgun (WGS) entry which is preliminary data.</text>
</comment>
<evidence type="ECO:0000259" key="1">
    <source>
        <dbReference type="Pfam" id="PF24764"/>
    </source>
</evidence>
<dbReference type="PANTHER" id="PTHR46177:SF1">
    <property type="entry name" value="INTEGRASE CATALYTIC DOMAIN-CONTAINING PROTEIN"/>
    <property type="match status" value="1"/>
</dbReference>
<evidence type="ECO:0000313" key="3">
    <source>
        <dbReference type="Proteomes" id="UP001159405"/>
    </source>
</evidence>
<dbReference type="InterPro" id="IPR058913">
    <property type="entry name" value="Integrase_dom_put"/>
</dbReference>
<sequence length="409" mass="48033">MATTQIQNEESQQDDDLKDMLARYLKEHLRCREILDFVCRDFGQYAWSLRSLDRRLEYFNIRYTDCNVELGEIETAVRQEMDGPGKLLGYRALHKKLRQVHELNVPRDVVYAVMYSVDPVALKERAPRFKKKPKSNFTSRGSNWVHSLDGHDKLMGYQNSTFLIAVYGCMDTCSRKILWIRVWMSNSDPNIIGRFYREHLFKSRKIAAKLRLDRGSETGVMATMHAFLRQHHGDMDPLETVIYGPSTSNQIERFWRELHERLERFFKLPLNQLKEQGQYDPHDENHRLLLAYVMIPIVQREVNTFVDVVWNSHRIREQKNTFLPDGVPNHIYSFPEKYGLEECGWEVTEEQLAEVAELSDVLADNDDYLSAEFRNKCEQVIADPLEIDVSDFAYAFGYLKENVDTHVHA</sequence>
<feature type="domain" description="Integrase core" evidence="1">
    <location>
        <begin position="143"/>
        <end position="321"/>
    </location>
</feature>
<name>A0ABN8QFN9_9CNID</name>
<keyword evidence="3" id="KW-1185">Reference proteome</keyword>
<dbReference type="Proteomes" id="UP001159405">
    <property type="component" value="Unassembled WGS sequence"/>
</dbReference>
<protein>
    <recommendedName>
        <fullName evidence="1">Integrase core domain-containing protein</fullName>
    </recommendedName>
</protein>